<proteinExistence type="predicted"/>
<keyword evidence="2" id="KW-0808">Transferase</keyword>
<feature type="compositionally biased region" description="Polar residues" evidence="6">
    <location>
        <begin position="933"/>
        <end position="943"/>
    </location>
</feature>
<feature type="domain" description="Protein kinase" evidence="7">
    <location>
        <begin position="94"/>
        <end position="601"/>
    </location>
</feature>
<feature type="compositionally biased region" description="Polar residues" evidence="6">
    <location>
        <begin position="1138"/>
        <end position="1156"/>
    </location>
</feature>
<dbReference type="SMART" id="SM00220">
    <property type="entry name" value="S_TKc"/>
    <property type="match status" value="1"/>
</dbReference>
<dbReference type="InterPro" id="IPR000719">
    <property type="entry name" value="Prot_kinase_dom"/>
</dbReference>
<dbReference type="PROSITE" id="PS50011">
    <property type="entry name" value="PROTEIN_KINASE_DOM"/>
    <property type="match status" value="1"/>
</dbReference>
<evidence type="ECO:0000259" key="7">
    <source>
        <dbReference type="PROSITE" id="PS50011"/>
    </source>
</evidence>
<feature type="region of interest" description="Disordered" evidence="6">
    <location>
        <begin position="1491"/>
        <end position="1517"/>
    </location>
</feature>
<feature type="compositionally biased region" description="Polar residues" evidence="6">
    <location>
        <begin position="864"/>
        <end position="873"/>
    </location>
</feature>
<feature type="compositionally biased region" description="Polar residues" evidence="6">
    <location>
        <begin position="1106"/>
        <end position="1119"/>
    </location>
</feature>
<sequence>MQPESSIQSHQNGLIKPKEKCVNSSNISNNNNNNNNNNNHNGLVTSKRSPAKVNLPTHKPVLLNEKFDRINQSGQSDEIVRDLLSPGDLVKDRWRVVCKLGGGGFGEIYEAVDTKLKRVQHSTSSSSSSSSCSSGSTPSNCCAELQQQQQPNVKRYSTEYSLCLNCATNSTLNAAVNSPILTGQTDSTLMKFKQQDVGSDSGIGGVQAFSSDTQILQHGTRINSAGTTTSASMSSRRFMLTCNENNNMQKNTPDDGVIRLQLSNGIQKITSQDFSVSNVSTPRESSQTGNYDSKKRICMSCKCELSQGVNDKSNGVSSDSGICSVNDAYDYRVAIKAESNRQARQVLRMEVAVLRRLQGKPNICRLFGCGKNAKFNYMVMTLQGKNLSEIRRTLPGAVFSLGTAFRLIKQCITALQTLHDAGFLHRDVKPSNFAIQRGKPKDNASQRIQVTLLDFGLARPYTINGPGSEVRNARQIAGFRGTVRYASINAHSHQDLARRDDLWSLVYMFIEFICGQLPWRRIRDKELVGQMKMALNHKELAIKSGLPVNIVTTWITHVEQLEYKSMPNYSLLISCLDEWLSQHKIQESDLYDWEISDHNLINNHLKSDQHYEQQHQQQHQQLKPGTITLYKPEHKPILTEHLSYKEIRTQAVDNPMNRDEDGKAVEMKSRQVDNDNNDDEEEDEDEHVNKMNETLKPNTLLQIVRDNHKVKLKQSSVNLNNRYSNSQCNLKIITGDNNNSHNKGQYDNKLLKQRNLLKDYGSLGADLISHDGDMENAIIVEGEYSQNKPNKLLSIIHNSADCILGDDDGDEMEEDIKDDVVLEASVSRNNVEKYDNKLNHLTIVDVQQNAKNEEAGKVNPQPPCISTLSNHNAEGSVPRKEATPVKDNLKIIDAKPIRNNCTERALTSNTKATGFLKNSTVNVTEASQSHQDVDGTTSCSMPQTSNCSTTTTATTTTTNARANIHAIIQNLLARHQNDDNEITPKTDDRIVHRYSDCTRPVTSPSSEKPEWNPNELNRVDRRSGRLDDNNNNITSSYLDLRVNSMLDKSISRSNKSSLLDHSSPFFIRFSSGYNNNINNNPSDSEQYHRFLTVPRKDHISLSTLRLSRTRQSVVNSETPSPTPEFDHHHHHHHRNRTSNENIENSCQTQSSINCQSERSHPVPRKKRTLYLNKSRTEQSLQSNHENILTINKSPYQNCLLFESNTENYRQKLIDNKQKHCQQKSMTTTRLAGPTIRSVLETGKSIHHPQHQHQQHTQHQQYAWNSSVTGTCIPTTTTTNNNNNISNCSSNSYSHLKENENRIKRTSLSEKRLNEKLVNGSYDAANYQQVLKKAYNINNNSSTMNQNSRNQRQLKPSTEVSFEPEISKTSLQQSSKLKRPTSKDSGLITNRSTSQPLQFSQKPPACHFSNEKSDNSGFQDINKRQTKHDYLPLKTTNSTLLITSSISSTNLTENLCIKPNNICSRSIHCQNTLDTSRRRLNSVHILTSELDHKPERNPPVTLTASGSSSSAKPSTVSKMNLRTLRSQSADRVLKPRTTCINTPYQTSYQLFQPYLTSTPTSRTKSKRITDILQYSSMHDSDKTYKPITPPFR</sequence>
<dbReference type="Gene3D" id="3.30.200.20">
    <property type="entry name" value="Phosphorylase Kinase, domain 1"/>
    <property type="match status" value="1"/>
</dbReference>
<dbReference type="GO" id="GO:0005524">
    <property type="term" value="F:ATP binding"/>
    <property type="evidence" value="ECO:0007669"/>
    <property type="project" value="UniProtKB-KW"/>
</dbReference>
<feature type="region of interest" description="Disordered" evidence="6">
    <location>
        <begin position="997"/>
        <end position="1030"/>
    </location>
</feature>
<dbReference type="PANTHER" id="PTHR11909">
    <property type="entry name" value="CASEIN KINASE-RELATED"/>
    <property type="match status" value="1"/>
</dbReference>
<feature type="compositionally biased region" description="Basic and acidic residues" evidence="6">
    <location>
        <begin position="1017"/>
        <end position="1028"/>
    </location>
</feature>
<dbReference type="GO" id="GO:0004674">
    <property type="term" value="F:protein serine/threonine kinase activity"/>
    <property type="evidence" value="ECO:0007669"/>
    <property type="project" value="UniProtKB-KW"/>
</dbReference>
<dbReference type="CDD" id="cd14017">
    <property type="entry name" value="STKc_TTBK"/>
    <property type="match status" value="1"/>
</dbReference>
<dbReference type="InterPro" id="IPR047916">
    <property type="entry name" value="TTBK_Asator-like_STKc"/>
</dbReference>
<feature type="region of interest" description="Disordered" evidence="6">
    <location>
        <begin position="1338"/>
        <end position="1420"/>
    </location>
</feature>
<dbReference type="InterPro" id="IPR011009">
    <property type="entry name" value="Kinase-like_dom_sf"/>
</dbReference>
<keyword evidence="5" id="KW-0067">ATP-binding</keyword>
<protein>
    <recommendedName>
        <fullName evidence="7">Protein kinase domain-containing protein</fullName>
    </recommendedName>
</protein>
<feature type="compositionally biased region" description="Low complexity" evidence="6">
    <location>
        <begin position="944"/>
        <end position="953"/>
    </location>
</feature>
<feature type="region of interest" description="Disordered" evidence="6">
    <location>
        <begin position="854"/>
        <end position="882"/>
    </location>
</feature>
<evidence type="ECO:0000256" key="5">
    <source>
        <dbReference type="ARBA" id="ARBA00022840"/>
    </source>
</evidence>
<feature type="region of interest" description="Disordered" evidence="6">
    <location>
        <begin position="933"/>
        <end position="953"/>
    </location>
</feature>
<dbReference type="InterPro" id="IPR050235">
    <property type="entry name" value="CK1_Ser-Thr_kinase"/>
</dbReference>
<evidence type="ECO:0000256" key="4">
    <source>
        <dbReference type="ARBA" id="ARBA00022777"/>
    </source>
</evidence>
<accession>A0AA85IXF9</accession>
<feature type="compositionally biased region" description="Polar residues" evidence="6">
    <location>
        <begin position="1382"/>
        <end position="1400"/>
    </location>
</feature>
<evidence type="ECO:0000256" key="6">
    <source>
        <dbReference type="SAM" id="MobiDB-lite"/>
    </source>
</evidence>
<feature type="region of interest" description="Disordered" evidence="6">
    <location>
        <begin position="1"/>
        <end position="47"/>
    </location>
</feature>
<reference evidence="8" key="1">
    <citation type="submission" date="2022-06" db="EMBL/GenBank/DDBJ databases">
        <authorList>
            <person name="Berger JAMES D."/>
            <person name="Berger JAMES D."/>
        </authorList>
    </citation>
    <scope>NUCLEOTIDE SEQUENCE [LARGE SCALE GENOMIC DNA]</scope>
</reference>
<keyword evidence="3" id="KW-0547">Nucleotide-binding</keyword>
<organism evidence="8 9">
    <name type="scientific">Trichobilharzia regenti</name>
    <name type="common">Nasal bird schistosome</name>
    <dbReference type="NCBI Taxonomy" id="157069"/>
    <lineage>
        <taxon>Eukaryota</taxon>
        <taxon>Metazoa</taxon>
        <taxon>Spiralia</taxon>
        <taxon>Lophotrochozoa</taxon>
        <taxon>Platyhelminthes</taxon>
        <taxon>Trematoda</taxon>
        <taxon>Digenea</taxon>
        <taxon>Strigeidida</taxon>
        <taxon>Schistosomatoidea</taxon>
        <taxon>Schistosomatidae</taxon>
        <taxon>Trichobilharzia</taxon>
    </lineage>
</organism>
<keyword evidence="8" id="KW-1185">Reference proteome</keyword>
<feature type="compositionally biased region" description="Low complexity" evidence="6">
    <location>
        <begin position="23"/>
        <end position="41"/>
    </location>
</feature>
<feature type="compositionally biased region" description="Acidic residues" evidence="6">
    <location>
        <begin position="675"/>
        <end position="686"/>
    </location>
</feature>
<dbReference type="Pfam" id="PF00069">
    <property type="entry name" value="Pkinase"/>
    <property type="match status" value="1"/>
</dbReference>
<dbReference type="Gene3D" id="1.10.510.10">
    <property type="entry name" value="Transferase(Phosphotransferase) domain 1"/>
    <property type="match status" value="1"/>
</dbReference>
<feature type="compositionally biased region" description="Low complexity" evidence="6">
    <location>
        <begin position="1498"/>
        <end position="1517"/>
    </location>
</feature>
<dbReference type="WBParaSite" id="TREG1_129050.1">
    <property type="protein sequence ID" value="TREG1_129050.1"/>
    <property type="gene ID" value="TREG1_129050"/>
</dbReference>
<evidence type="ECO:0000256" key="2">
    <source>
        <dbReference type="ARBA" id="ARBA00022679"/>
    </source>
</evidence>
<dbReference type="SUPFAM" id="SSF56112">
    <property type="entry name" value="Protein kinase-like (PK-like)"/>
    <property type="match status" value="1"/>
</dbReference>
<feature type="compositionally biased region" description="Basic and acidic residues" evidence="6">
    <location>
        <begin position="656"/>
        <end position="673"/>
    </location>
</feature>
<keyword evidence="4" id="KW-0418">Kinase</keyword>
<name>A0AA85IXF9_TRIRE</name>
<reference evidence="9" key="2">
    <citation type="submission" date="2023-11" db="UniProtKB">
        <authorList>
            <consortium name="WormBaseParasite"/>
        </authorList>
    </citation>
    <scope>IDENTIFICATION</scope>
</reference>
<keyword evidence="1" id="KW-0723">Serine/threonine-protein kinase</keyword>
<feature type="compositionally biased region" description="Low complexity" evidence="6">
    <location>
        <begin position="1338"/>
        <end position="1352"/>
    </location>
</feature>
<evidence type="ECO:0000256" key="1">
    <source>
        <dbReference type="ARBA" id="ARBA00022527"/>
    </source>
</evidence>
<evidence type="ECO:0000313" key="8">
    <source>
        <dbReference type="Proteomes" id="UP000050795"/>
    </source>
</evidence>
<feature type="compositionally biased region" description="Polar residues" evidence="6">
    <location>
        <begin position="1"/>
        <end position="12"/>
    </location>
</feature>
<feature type="region of interest" description="Disordered" evidence="6">
    <location>
        <begin position="1106"/>
        <end position="1163"/>
    </location>
</feature>
<feature type="region of interest" description="Disordered" evidence="6">
    <location>
        <begin position="648"/>
        <end position="691"/>
    </location>
</feature>
<dbReference type="Proteomes" id="UP000050795">
    <property type="component" value="Unassembled WGS sequence"/>
</dbReference>
<evidence type="ECO:0000256" key="3">
    <source>
        <dbReference type="ARBA" id="ARBA00022741"/>
    </source>
</evidence>
<evidence type="ECO:0000313" key="9">
    <source>
        <dbReference type="WBParaSite" id="TREG1_129050.1"/>
    </source>
</evidence>